<feature type="non-terminal residue" evidence="1">
    <location>
        <position position="1"/>
    </location>
</feature>
<evidence type="ECO:0000313" key="1">
    <source>
        <dbReference type="EMBL" id="KIL65009.1"/>
    </source>
</evidence>
<gene>
    <name evidence="1" type="ORF">M378DRAFT_28930</name>
</gene>
<feature type="non-terminal residue" evidence="1">
    <location>
        <position position="57"/>
    </location>
</feature>
<protein>
    <submittedName>
        <fullName evidence="1">Uncharacterized protein</fullName>
    </submittedName>
</protein>
<dbReference type="HOGENOM" id="CLU_3001854_0_0_1"/>
<dbReference type="EMBL" id="KN818245">
    <property type="protein sequence ID" value="KIL65009.1"/>
    <property type="molecule type" value="Genomic_DNA"/>
</dbReference>
<accession>A0A0C2TDY0</accession>
<proteinExistence type="predicted"/>
<dbReference type="AlphaFoldDB" id="A0A0C2TDY0"/>
<evidence type="ECO:0000313" key="2">
    <source>
        <dbReference type="Proteomes" id="UP000054549"/>
    </source>
</evidence>
<keyword evidence="2" id="KW-1185">Reference proteome</keyword>
<reference evidence="1 2" key="1">
    <citation type="submission" date="2014-04" db="EMBL/GenBank/DDBJ databases">
        <title>Evolutionary Origins and Diversification of the Mycorrhizal Mutualists.</title>
        <authorList>
            <consortium name="DOE Joint Genome Institute"/>
            <consortium name="Mycorrhizal Genomics Consortium"/>
            <person name="Kohler A."/>
            <person name="Kuo A."/>
            <person name="Nagy L.G."/>
            <person name="Floudas D."/>
            <person name="Copeland A."/>
            <person name="Barry K.W."/>
            <person name="Cichocki N."/>
            <person name="Veneault-Fourrey C."/>
            <person name="LaButti K."/>
            <person name="Lindquist E.A."/>
            <person name="Lipzen A."/>
            <person name="Lundell T."/>
            <person name="Morin E."/>
            <person name="Murat C."/>
            <person name="Riley R."/>
            <person name="Ohm R."/>
            <person name="Sun H."/>
            <person name="Tunlid A."/>
            <person name="Henrissat B."/>
            <person name="Grigoriev I.V."/>
            <person name="Hibbett D.S."/>
            <person name="Martin F."/>
        </authorList>
    </citation>
    <scope>NUCLEOTIDE SEQUENCE [LARGE SCALE GENOMIC DNA]</scope>
    <source>
        <strain evidence="1 2">Koide BX008</strain>
    </source>
</reference>
<dbReference type="Proteomes" id="UP000054549">
    <property type="component" value="Unassembled WGS sequence"/>
</dbReference>
<sequence>DFDESYEILLSFAAAIRETSHAPLRKMSYLLETATYKDWATPDSDNGCPICVDDVRS</sequence>
<dbReference type="InParanoid" id="A0A0C2TDY0"/>
<name>A0A0C2TDY0_AMAMK</name>
<organism evidence="1 2">
    <name type="scientific">Amanita muscaria (strain Koide BX008)</name>
    <dbReference type="NCBI Taxonomy" id="946122"/>
    <lineage>
        <taxon>Eukaryota</taxon>
        <taxon>Fungi</taxon>
        <taxon>Dikarya</taxon>
        <taxon>Basidiomycota</taxon>
        <taxon>Agaricomycotina</taxon>
        <taxon>Agaricomycetes</taxon>
        <taxon>Agaricomycetidae</taxon>
        <taxon>Agaricales</taxon>
        <taxon>Pluteineae</taxon>
        <taxon>Amanitaceae</taxon>
        <taxon>Amanita</taxon>
    </lineage>
</organism>